<dbReference type="Proteomes" id="UP001429580">
    <property type="component" value="Unassembled WGS sequence"/>
</dbReference>
<name>A0ABX0V4L2_9HYPH</name>
<feature type="domain" description="D-isomer specific 2-hydroxyacid dehydrogenase NAD-binding" evidence="6">
    <location>
        <begin position="106"/>
        <end position="282"/>
    </location>
</feature>
<dbReference type="Pfam" id="PF02826">
    <property type="entry name" value="2-Hacid_dh_C"/>
    <property type="match status" value="1"/>
</dbReference>
<dbReference type="EC" id="1.1.1.95" evidence="7"/>
<dbReference type="InterPro" id="IPR006140">
    <property type="entry name" value="D-isomer_DH_NAD-bd"/>
</dbReference>
<evidence type="ECO:0000256" key="4">
    <source>
        <dbReference type="RuleBase" id="RU003719"/>
    </source>
</evidence>
<keyword evidence="3" id="KW-0520">NAD</keyword>
<dbReference type="Gene3D" id="3.40.50.720">
    <property type="entry name" value="NAD(P)-binding Rossmann-like Domain"/>
    <property type="match status" value="2"/>
</dbReference>
<evidence type="ECO:0000259" key="6">
    <source>
        <dbReference type="Pfam" id="PF02826"/>
    </source>
</evidence>
<dbReference type="InterPro" id="IPR050418">
    <property type="entry name" value="D-iso_2-hydroxyacid_DH_PdxB"/>
</dbReference>
<comment type="caution">
    <text evidence="7">The sequence shown here is derived from an EMBL/GenBank/DDBJ whole genome shotgun (WGS) entry which is preliminary data.</text>
</comment>
<evidence type="ECO:0000256" key="3">
    <source>
        <dbReference type="ARBA" id="ARBA00023027"/>
    </source>
</evidence>
<protein>
    <submittedName>
        <fullName evidence="7">D-3-phosphoglycerate dehydrogenase</fullName>
        <ecNumber evidence="7">1.1.1.95</ecNumber>
    </submittedName>
</protein>
<evidence type="ECO:0000259" key="5">
    <source>
        <dbReference type="Pfam" id="PF00389"/>
    </source>
</evidence>
<dbReference type="CDD" id="cd12173">
    <property type="entry name" value="PGDH_4"/>
    <property type="match status" value="1"/>
</dbReference>
<proteinExistence type="inferred from homology"/>
<sequence>MPHVLVAGRIHASGVERLRQAPGITFEVVDEVSTEAFAPFVGAADAILIRTQPLPGALIAQAPGLKIVSRHGVGYDAVDVEALNERGIPLAIVGDVNSASVAEHTLMLMLSVAHRTVAYDAATRAGQWSFRNSLQATELLGKSVLVVGFGRIGRAVARLSAAFGMSVRVHDPFVDAGHIAAEGYLAATELAAALGVADVVTVHVPLSGNKPLLGARELALLKRGALVINTARGGLIDEHALAAALASGHVGGAGLDVFASEPPAAANPLLASDRVVLSPHSAGLTQECAERMAISAADNIIAFFNGRLDPSLVVNRSAIAFGPREAERA</sequence>
<gene>
    <name evidence="7" type="ORF">FHS82_001862</name>
</gene>
<dbReference type="Pfam" id="PF00389">
    <property type="entry name" value="2-Hacid_dh"/>
    <property type="match status" value="1"/>
</dbReference>
<evidence type="ECO:0000256" key="2">
    <source>
        <dbReference type="ARBA" id="ARBA00023002"/>
    </source>
</evidence>
<organism evidence="7 8">
    <name type="scientific">Pseudochelatococcus lubricantis</name>
    <dbReference type="NCBI Taxonomy" id="1538102"/>
    <lineage>
        <taxon>Bacteria</taxon>
        <taxon>Pseudomonadati</taxon>
        <taxon>Pseudomonadota</taxon>
        <taxon>Alphaproteobacteria</taxon>
        <taxon>Hyphomicrobiales</taxon>
        <taxon>Chelatococcaceae</taxon>
        <taxon>Pseudochelatococcus</taxon>
    </lineage>
</organism>
<dbReference type="PROSITE" id="PS00671">
    <property type="entry name" value="D_2_HYDROXYACID_DH_3"/>
    <property type="match status" value="1"/>
</dbReference>
<dbReference type="PANTHER" id="PTHR43761">
    <property type="entry name" value="D-ISOMER SPECIFIC 2-HYDROXYACID DEHYDROGENASE FAMILY PROTEIN (AFU_ORTHOLOGUE AFUA_1G13630)"/>
    <property type="match status" value="1"/>
</dbReference>
<dbReference type="InterPro" id="IPR029753">
    <property type="entry name" value="D-isomer_DH_CS"/>
</dbReference>
<dbReference type="SUPFAM" id="SSF52283">
    <property type="entry name" value="Formate/glycerate dehydrogenase catalytic domain-like"/>
    <property type="match status" value="1"/>
</dbReference>
<evidence type="ECO:0000313" key="8">
    <source>
        <dbReference type="Proteomes" id="UP001429580"/>
    </source>
</evidence>
<reference evidence="7 8" key="1">
    <citation type="submission" date="2020-03" db="EMBL/GenBank/DDBJ databases">
        <title>Genomic Encyclopedia of Type Strains, Phase IV (KMG-IV): sequencing the most valuable type-strain genomes for metagenomic binning, comparative biology and taxonomic classification.</title>
        <authorList>
            <person name="Goeker M."/>
        </authorList>
    </citation>
    <scope>NUCLEOTIDE SEQUENCE [LARGE SCALE GENOMIC DNA]</scope>
    <source>
        <strain evidence="7 8">DSM 103870</strain>
    </source>
</reference>
<keyword evidence="2 4" id="KW-0560">Oxidoreductase</keyword>
<evidence type="ECO:0000256" key="1">
    <source>
        <dbReference type="ARBA" id="ARBA00005854"/>
    </source>
</evidence>
<keyword evidence="8" id="KW-1185">Reference proteome</keyword>
<dbReference type="InterPro" id="IPR006139">
    <property type="entry name" value="D-isomer_2_OHA_DH_cat_dom"/>
</dbReference>
<evidence type="ECO:0000313" key="7">
    <source>
        <dbReference type="EMBL" id="NIJ58026.1"/>
    </source>
</evidence>
<dbReference type="SUPFAM" id="SSF51735">
    <property type="entry name" value="NAD(P)-binding Rossmann-fold domains"/>
    <property type="match status" value="1"/>
</dbReference>
<feature type="domain" description="D-isomer specific 2-hydroxyacid dehydrogenase catalytic" evidence="5">
    <location>
        <begin position="4"/>
        <end position="313"/>
    </location>
</feature>
<comment type="similarity">
    <text evidence="1 4">Belongs to the D-isomer specific 2-hydroxyacid dehydrogenase family.</text>
</comment>
<accession>A0ABX0V4L2</accession>
<dbReference type="GO" id="GO:0004617">
    <property type="term" value="F:phosphoglycerate dehydrogenase activity"/>
    <property type="evidence" value="ECO:0007669"/>
    <property type="project" value="UniProtKB-EC"/>
</dbReference>
<dbReference type="RefSeq" id="WP_166951283.1">
    <property type="nucleotide sequence ID" value="NZ_JAASQI010000003.1"/>
</dbReference>
<dbReference type="EMBL" id="JAASQI010000003">
    <property type="protein sequence ID" value="NIJ58026.1"/>
    <property type="molecule type" value="Genomic_DNA"/>
</dbReference>
<dbReference type="PANTHER" id="PTHR43761:SF1">
    <property type="entry name" value="D-ISOMER SPECIFIC 2-HYDROXYACID DEHYDROGENASE CATALYTIC DOMAIN-CONTAINING PROTEIN-RELATED"/>
    <property type="match status" value="1"/>
</dbReference>
<dbReference type="InterPro" id="IPR036291">
    <property type="entry name" value="NAD(P)-bd_dom_sf"/>
</dbReference>